<keyword evidence="5" id="KW-0408">Iron</keyword>
<dbReference type="PRINTS" id="PR00359">
    <property type="entry name" value="BP450"/>
</dbReference>
<dbReference type="PANTHER" id="PTHR46696">
    <property type="entry name" value="P450, PUTATIVE (EUROFUNG)-RELATED"/>
    <property type="match status" value="1"/>
</dbReference>
<keyword evidence="8" id="KW-1185">Reference proteome</keyword>
<sequence length="438" mass="48211">MTSPEAGFDHLAFEHNGACPVHRESAVVPLSGPRFHTDPHHLYNEMRRDHGPVVAVELPGGIPAWLVIGYRELHQVTSDPNLFPRNVALWNQWPNIPPDWPLLPMVGQPMPSIYFTAGAEHRRHVDMVEPALEAIDPFELRRTCEDLADDLIDAFCGRGEAELVSEFAVALPVLALARVMGFSDEVAPELAWTMKTLADGGAEAQAAHLRFMELSHAQVRIERERIAHGEPDTLIAAMLGFPEPFTDEEYGCDVQAILAAGHLTTADWLVNSLHLMLTDDRFAAAFGGGRRSVGQAMNEALWEDGPTQILAGRWATRDTRLADKVIREGDMLLLGLGAANLDPHVRAHLVDDTEPAHTGNSAHFAFSHGEYRCPFPAQQIAEIIARTGIEVLLDRLPDIDLAVPPQNLVRRPSPFLRGMTSLPVHFTPVRAVGGSHDQ</sequence>
<organism evidence="7 8">
    <name type="scientific">Nocardia albiluteola</name>
    <dbReference type="NCBI Taxonomy" id="2842303"/>
    <lineage>
        <taxon>Bacteria</taxon>
        <taxon>Bacillati</taxon>
        <taxon>Actinomycetota</taxon>
        <taxon>Actinomycetes</taxon>
        <taxon>Mycobacteriales</taxon>
        <taxon>Nocardiaceae</taxon>
        <taxon>Nocardia</taxon>
    </lineage>
</organism>
<dbReference type="Proteomes" id="UP000733379">
    <property type="component" value="Unassembled WGS sequence"/>
</dbReference>
<evidence type="ECO:0000313" key="7">
    <source>
        <dbReference type="EMBL" id="MBU3061848.1"/>
    </source>
</evidence>
<dbReference type="InterPro" id="IPR036396">
    <property type="entry name" value="Cyt_P450_sf"/>
</dbReference>
<keyword evidence="6" id="KW-0503">Monooxygenase</keyword>
<evidence type="ECO:0000256" key="2">
    <source>
        <dbReference type="ARBA" id="ARBA00022617"/>
    </source>
</evidence>
<dbReference type="Gene3D" id="1.10.630.10">
    <property type="entry name" value="Cytochrome P450"/>
    <property type="match status" value="1"/>
</dbReference>
<name>A0ABS6AUZ0_9NOCA</name>
<proteinExistence type="inferred from homology"/>
<comment type="similarity">
    <text evidence="1">Belongs to the cytochrome P450 family.</text>
</comment>
<keyword evidence="4" id="KW-0560">Oxidoreductase</keyword>
<dbReference type="EMBL" id="JAHKNI010000003">
    <property type="protein sequence ID" value="MBU3061848.1"/>
    <property type="molecule type" value="Genomic_DNA"/>
</dbReference>
<comment type="caution">
    <text evidence="7">The sequence shown here is derived from an EMBL/GenBank/DDBJ whole genome shotgun (WGS) entry which is preliminary data.</text>
</comment>
<reference evidence="7 8" key="1">
    <citation type="submission" date="2021-06" db="EMBL/GenBank/DDBJ databases">
        <title>Actinomycetes sequencing.</title>
        <authorList>
            <person name="Shan Q."/>
        </authorList>
    </citation>
    <scope>NUCLEOTIDE SEQUENCE [LARGE SCALE GENOMIC DNA]</scope>
    <source>
        <strain evidence="7 8">NEAU-G5</strain>
    </source>
</reference>
<gene>
    <name evidence="7" type="ORF">KO481_09960</name>
</gene>
<evidence type="ECO:0000256" key="1">
    <source>
        <dbReference type="ARBA" id="ARBA00010617"/>
    </source>
</evidence>
<accession>A0ABS6AUZ0</accession>
<keyword evidence="2" id="KW-0349">Heme</keyword>
<protein>
    <submittedName>
        <fullName evidence="7">Cytochrome P450</fullName>
    </submittedName>
</protein>
<dbReference type="InterPro" id="IPR002397">
    <property type="entry name" value="Cyt_P450_B"/>
</dbReference>
<dbReference type="PANTHER" id="PTHR46696:SF1">
    <property type="entry name" value="CYTOCHROME P450 YJIB-RELATED"/>
    <property type="match status" value="1"/>
</dbReference>
<evidence type="ECO:0000256" key="3">
    <source>
        <dbReference type="ARBA" id="ARBA00022723"/>
    </source>
</evidence>
<evidence type="ECO:0000256" key="6">
    <source>
        <dbReference type="ARBA" id="ARBA00023033"/>
    </source>
</evidence>
<evidence type="ECO:0000256" key="4">
    <source>
        <dbReference type="ARBA" id="ARBA00023002"/>
    </source>
</evidence>
<dbReference type="SUPFAM" id="SSF48264">
    <property type="entry name" value="Cytochrome P450"/>
    <property type="match status" value="1"/>
</dbReference>
<evidence type="ECO:0000256" key="5">
    <source>
        <dbReference type="ARBA" id="ARBA00023004"/>
    </source>
</evidence>
<keyword evidence="3" id="KW-0479">Metal-binding</keyword>
<evidence type="ECO:0000313" key="8">
    <source>
        <dbReference type="Proteomes" id="UP000733379"/>
    </source>
</evidence>
<dbReference type="RefSeq" id="WP_215916776.1">
    <property type="nucleotide sequence ID" value="NZ_JAHKNI010000003.1"/>
</dbReference>